<dbReference type="AlphaFoldDB" id="H8GRI7"/>
<sequence length="226" mass="25295">MQGNNCGHDPDKPRWFEPPKQHTRPKIISKAIAEIRRYYRAPVATIPSLNLANGSERQQRSERREACLAVLSCLLHYLDLVSLRVGIPQNDTSFQGISMPFIAEKSGLSLRRAERAAADLVRAGLITVHPLCQKLTDTAYKGYAAIRTISAKLFALLGMSARLRHERERATARQRKRNRKHEQKQAAKISLVADMIANQANIFDPTESAAMSAIRKLKSILSDSDP</sequence>
<protein>
    <submittedName>
        <fullName evidence="2">IncFII RepA protein family</fullName>
    </submittedName>
</protein>
<feature type="region of interest" description="Disordered" evidence="1">
    <location>
        <begin position="1"/>
        <end position="22"/>
    </location>
</feature>
<dbReference type="HOGENOM" id="CLU_095301_0_0_6"/>
<name>H8GRI7_METAL</name>
<keyword evidence="3" id="KW-1185">Reference proteome</keyword>
<reference evidence="2 3" key="1">
    <citation type="journal article" date="2013" name="Genome Announc.">
        <title>Genome Sequence of the Obligate Gammaproteobacterial Methanotroph Methylomicrobium album Strain BG8.</title>
        <authorList>
            <person name="Kits K.D."/>
            <person name="Kalyuzhnaya M.G."/>
            <person name="Klotz M.G."/>
            <person name="Jetten M.S."/>
            <person name="Op den Camp H.J."/>
            <person name="Vuilleumier S."/>
            <person name="Bringel F."/>
            <person name="Dispirito A.A."/>
            <person name="Murrell J.C."/>
            <person name="Bruce D."/>
            <person name="Cheng J.F."/>
            <person name="Copeland A."/>
            <person name="Goodwin L."/>
            <person name="Hauser L."/>
            <person name="Lajus A."/>
            <person name="Land M.L."/>
            <person name="Lapidus A."/>
            <person name="Lucas S."/>
            <person name="Medigue C."/>
            <person name="Pitluck S."/>
            <person name="Woyke T."/>
            <person name="Zeytun A."/>
            <person name="Stein L.Y."/>
        </authorList>
    </citation>
    <scope>NUCLEOTIDE SEQUENCE [LARGE SCALE GENOMIC DNA]</scope>
    <source>
        <strain evidence="2 3">BG8</strain>
        <plasmid evidence="2">pMETAL01</plasmid>
    </source>
</reference>
<dbReference type="eggNOG" id="ENOG5032U03">
    <property type="taxonomic scope" value="Bacteria"/>
</dbReference>
<evidence type="ECO:0000313" key="2">
    <source>
        <dbReference type="EMBL" id="EIC27829.1"/>
    </source>
</evidence>
<gene>
    <name evidence="2" type="ORF">Metal_3998</name>
</gene>
<dbReference type="RefSeq" id="WP_005375186.1">
    <property type="nucleotide sequence ID" value="NZ_CM001476.1"/>
</dbReference>
<proteinExistence type="predicted"/>
<evidence type="ECO:0000256" key="1">
    <source>
        <dbReference type="SAM" id="MobiDB-lite"/>
    </source>
</evidence>
<dbReference type="EMBL" id="CM001476">
    <property type="protein sequence ID" value="EIC27829.1"/>
    <property type="molecule type" value="Genomic_DNA"/>
</dbReference>
<geneLocation type="plasmid" evidence="2 3">
    <name>pMETAL01</name>
</geneLocation>
<feature type="compositionally biased region" description="Basic and acidic residues" evidence="1">
    <location>
        <begin position="8"/>
        <end position="20"/>
    </location>
</feature>
<dbReference type="Proteomes" id="UP000005090">
    <property type="component" value="Plasmid pMETAL01"/>
</dbReference>
<accession>H8GRI7</accession>
<organism evidence="2 3">
    <name type="scientific">Methylomicrobium album BG8</name>
    <dbReference type="NCBI Taxonomy" id="686340"/>
    <lineage>
        <taxon>Bacteria</taxon>
        <taxon>Pseudomonadati</taxon>
        <taxon>Pseudomonadota</taxon>
        <taxon>Gammaproteobacteria</taxon>
        <taxon>Methylococcales</taxon>
        <taxon>Methylococcaceae</taxon>
        <taxon>Methylomicrobium</taxon>
    </lineage>
</organism>
<evidence type="ECO:0000313" key="3">
    <source>
        <dbReference type="Proteomes" id="UP000005090"/>
    </source>
</evidence>
<keyword evidence="2" id="KW-0614">Plasmid</keyword>